<sequence length="299" mass="31538">MKRKLIFVVVFVLLLGAILGGMKLLSGRAPKQGILKVQSTSAASVFLDNKHIGRTPLEEKIDAGEYAIRLVPESTVQSLATWQSSIKVAPGLLTFVNGSMAESEFTTAAETLWLEKITSKDAEISVTTNPDGASVSLDGSVKGVTPLSIPGVPAGDHTLTVASAGFVSRSLKIKTTGGFKVVTTVKLALSGEAAVQPTEATASPTPTGADKGSAKTTPTPKPTKAASSSDPAKPFVTIKDTPTGFLRVRMEPSTSASEAGRVNPEEKYHVEEEKSGWYQILYNGKDEGWISGQYAEKTE</sequence>
<dbReference type="InterPro" id="IPR003646">
    <property type="entry name" value="SH3-like_bac-type"/>
</dbReference>
<evidence type="ECO:0000259" key="2">
    <source>
        <dbReference type="PROSITE" id="PS51781"/>
    </source>
</evidence>
<dbReference type="Pfam" id="PF08308">
    <property type="entry name" value="PEGA"/>
    <property type="match status" value="2"/>
</dbReference>
<dbReference type="EMBL" id="MFJZ01000036">
    <property type="protein sequence ID" value="OGG29809.1"/>
    <property type="molecule type" value="Genomic_DNA"/>
</dbReference>
<dbReference type="PANTHER" id="PTHR36194:SF1">
    <property type="entry name" value="S-LAYER-LIKE PROTEIN"/>
    <property type="match status" value="1"/>
</dbReference>
<name>A0A1F6AYP9_9BACT</name>
<evidence type="ECO:0000256" key="1">
    <source>
        <dbReference type="SAM" id="MobiDB-lite"/>
    </source>
</evidence>
<organism evidence="3 4">
    <name type="scientific">Candidatus Gottesmanbacteria bacterium RIFCSPLOWO2_01_FULL_49_10</name>
    <dbReference type="NCBI Taxonomy" id="1798396"/>
    <lineage>
        <taxon>Bacteria</taxon>
        <taxon>Candidatus Gottesmaniibacteriota</taxon>
    </lineage>
</organism>
<dbReference type="PROSITE" id="PS51781">
    <property type="entry name" value="SH3B"/>
    <property type="match status" value="1"/>
</dbReference>
<reference evidence="3 4" key="1">
    <citation type="journal article" date="2016" name="Nat. Commun.">
        <title>Thousands of microbial genomes shed light on interconnected biogeochemical processes in an aquifer system.</title>
        <authorList>
            <person name="Anantharaman K."/>
            <person name="Brown C.T."/>
            <person name="Hug L.A."/>
            <person name="Sharon I."/>
            <person name="Castelle C.J."/>
            <person name="Probst A.J."/>
            <person name="Thomas B.C."/>
            <person name="Singh A."/>
            <person name="Wilkins M.J."/>
            <person name="Karaoz U."/>
            <person name="Brodie E.L."/>
            <person name="Williams K.H."/>
            <person name="Hubbard S.S."/>
            <person name="Banfield J.F."/>
        </authorList>
    </citation>
    <scope>NUCLEOTIDE SEQUENCE [LARGE SCALE GENOMIC DNA]</scope>
</reference>
<gene>
    <name evidence="3" type="ORF">A2973_00355</name>
</gene>
<dbReference type="STRING" id="1798396.A2973_00355"/>
<proteinExistence type="predicted"/>
<evidence type="ECO:0000313" key="3">
    <source>
        <dbReference type="EMBL" id="OGG29809.1"/>
    </source>
</evidence>
<feature type="domain" description="SH3b" evidence="2">
    <location>
        <begin position="233"/>
        <end position="299"/>
    </location>
</feature>
<comment type="caution">
    <text evidence="3">The sequence shown here is derived from an EMBL/GenBank/DDBJ whole genome shotgun (WGS) entry which is preliminary data.</text>
</comment>
<evidence type="ECO:0000313" key="4">
    <source>
        <dbReference type="Proteomes" id="UP000176409"/>
    </source>
</evidence>
<feature type="region of interest" description="Disordered" evidence="1">
    <location>
        <begin position="193"/>
        <end position="240"/>
    </location>
</feature>
<protein>
    <recommendedName>
        <fullName evidence="2">SH3b domain-containing protein</fullName>
    </recommendedName>
</protein>
<dbReference type="AlphaFoldDB" id="A0A1F6AYP9"/>
<accession>A0A1F6AYP9</accession>
<dbReference type="SMART" id="SM00287">
    <property type="entry name" value="SH3b"/>
    <property type="match status" value="1"/>
</dbReference>
<dbReference type="Pfam" id="PF08239">
    <property type="entry name" value="SH3_3"/>
    <property type="match status" value="1"/>
</dbReference>
<dbReference type="PANTHER" id="PTHR36194">
    <property type="entry name" value="S-LAYER-LIKE PROTEIN"/>
    <property type="match status" value="1"/>
</dbReference>
<feature type="compositionally biased region" description="Low complexity" evidence="1">
    <location>
        <begin position="214"/>
        <end position="229"/>
    </location>
</feature>
<dbReference type="InterPro" id="IPR013229">
    <property type="entry name" value="PEGA"/>
</dbReference>
<dbReference type="Proteomes" id="UP000176409">
    <property type="component" value="Unassembled WGS sequence"/>
</dbReference>
<dbReference type="Gene3D" id="2.30.30.40">
    <property type="entry name" value="SH3 Domains"/>
    <property type="match status" value="1"/>
</dbReference>